<dbReference type="EMBL" id="CP048836">
    <property type="protein sequence ID" value="QID18918.1"/>
    <property type="molecule type" value="Genomic_DNA"/>
</dbReference>
<keyword evidence="10" id="KW-1185">Reference proteome</keyword>
<comment type="subcellular location">
    <subcellularLocation>
        <location evidence="1">Cell membrane</location>
        <topology evidence="1">Multi-pass membrane protein</topology>
    </subcellularLocation>
</comment>
<keyword evidence="5 8" id="KW-0812">Transmembrane</keyword>
<dbReference type="KEGG" id="azq:G3580_15595"/>
<evidence type="ECO:0000256" key="3">
    <source>
        <dbReference type="ARBA" id="ARBA00022448"/>
    </source>
</evidence>
<dbReference type="RefSeq" id="WP_173767039.1">
    <property type="nucleotide sequence ID" value="NZ_CP048836.1"/>
</dbReference>
<evidence type="ECO:0000256" key="5">
    <source>
        <dbReference type="ARBA" id="ARBA00022692"/>
    </source>
</evidence>
<evidence type="ECO:0000313" key="10">
    <source>
        <dbReference type="Proteomes" id="UP000501991"/>
    </source>
</evidence>
<feature type="transmembrane region" description="Helical" evidence="8">
    <location>
        <begin position="230"/>
        <end position="253"/>
    </location>
</feature>
<proteinExistence type="inferred from homology"/>
<feature type="transmembrane region" description="Helical" evidence="8">
    <location>
        <begin position="103"/>
        <end position="125"/>
    </location>
</feature>
<accession>A0A6C1B874</accession>
<feature type="transmembrane region" description="Helical" evidence="8">
    <location>
        <begin position="201"/>
        <end position="218"/>
    </location>
</feature>
<dbReference type="Gene3D" id="1.20.1530.20">
    <property type="match status" value="1"/>
</dbReference>
<feature type="transmembrane region" description="Helical" evidence="8">
    <location>
        <begin position="131"/>
        <end position="152"/>
    </location>
</feature>
<sequence>MNAFFDILDFSFSVTGPIFVILALGVWLRRVGMLTDAFVEAGSRLVFTVALPALLFISISKTNFEAAANVSLVAFGALATVTTFVVLEWVAARWVAEPADRGVVVQGGFRSNMGIVGLAYCVNAYGESGLVAASLYLGLITILFNILAVITLSRSLHARRSVAGVLRGIATNPIIIGIVLALPVSWAGVKLPALVIQSGQYFANLTLPLALLCTGASLDFARLRLETRNTLLASVAKLVFVPLVFVLGGLAVGFRGIDLGVLLLMSSTPAAAASYVMVRAMGGNAVLAANIIALTTLASILTTSVGIMIVRGAGLM</sequence>
<gene>
    <name evidence="9" type="ORF">G3580_15595</name>
</gene>
<evidence type="ECO:0000256" key="1">
    <source>
        <dbReference type="ARBA" id="ARBA00004651"/>
    </source>
</evidence>
<evidence type="ECO:0000256" key="4">
    <source>
        <dbReference type="ARBA" id="ARBA00022475"/>
    </source>
</evidence>
<evidence type="ECO:0000256" key="8">
    <source>
        <dbReference type="SAM" id="Phobius"/>
    </source>
</evidence>
<dbReference type="PANTHER" id="PTHR36838">
    <property type="entry name" value="AUXIN EFFLUX CARRIER FAMILY PROTEIN"/>
    <property type="match status" value="1"/>
</dbReference>
<feature type="transmembrane region" description="Helical" evidence="8">
    <location>
        <begin position="259"/>
        <end position="278"/>
    </location>
</feature>
<dbReference type="InterPro" id="IPR038770">
    <property type="entry name" value="Na+/solute_symporter_sf"/>
</dbReference>
<name>A0A6C1B874_9RHOO</name>
<dbReference type="AlphaFoldDB" id="A0A6C1B874"/>
<feature type="transmembrane region" description="Helical" evidence="8">
    <location>
        <begin position="164"/>
        <end position="189"/>
    </location>
</feature>
<dbReference type="Proteomes" id="UP000501991">
    <property type="component" value="Chromosome"/>
</dbReference>
<keyword evidence="6 8" id="KW-1133">Transmembrane helix</keyword>
<keyword evidence="4" id="KW-1003">Cell membrane</keyword>
<dbReference type="GO" id="GO:0055085">
    <property type="term" value="P:transmembrane transport"/>
    <property type="evidence" value="ECO:0007669"/>
    <property type="project" value="InterPro"/>
</dbReference>
<keyword evidence="3" id="KW-0813">Transport</keyword>
<feature type="transmembrane region" description="Helical" evidence="8">
    <location>
        <begin position="12"/>
        <end position="29"/>
    </location>
</feature>
<keyword evidence="7 8" id="KW-0472">Membrane</keyword>
<feature type="transmembrane region" description="Helical" evidence="8">
    <location>
        <begin position="285"/>
        <end position="310"/>
    </location>
</feature>
<evidence type="ECO:0000256" key="7">
    <source>
        <dbReference type="ARBA" id="ARBA00023136"/>
    </source>
</evidence>
<protein>
    <submittedName>
        <fullName evidence="9">AEC family transporter</fullName>
    </submittedName>
</protein>
<organism evidence="9 10">
    <name type="scientific">Nitrogeniibacter mangrovi</name>
    <dbReference type="NCBI Taxonomy" id="2016596"/>
    <lineage>
        <taxon>Bacteria</taxon>
        <taxon>Pseudomonadati</taxon>
        <taxon>Pseudomonadota</taxon>
        <taxon>Betaproteobacteria</taxon>
        <taxon>Rhodocyclales</taxon>
        <taxon>Zoogloeaceae</taxon>
        <taxon>Nitrogeniibacter</taxon>
    </lineage>
</organism>
<dbReference type="PANTHER" id="PTHR36838:SF4">
    <property type="entry name" value="AUXIN EFFLUX CARRIER FAMILY PROTEIN"/>
    <property type="match status" value="1"/>
</dbReference>
<evidence type="ECO:0000256" key="6">
    <source>
        <dbReference type="ARBA" id="ARBA00022989"/>
    </source>
</evidence>
<dbReference type="GO" id="GO:0005886">
    <property type="term" value="C:plasma membrane"/>
    <property type="evidence" value="ECO:0007669"/>
    <property type="project" value="UniProtKB-SubCell"/>
</dbReference>
<dbReference type="InterPro" id="IPR004776">
    <property type="entry name" value="Mem_transp_PIN-like"/>
</dbReference>
<reference evidence="9 10" key="1">
    <citation type="submission" date="2020-02" db="EMBL/GenBank/DDBJ databases">
        <title>Nitrogenibacter mangrovi gen. nov., sp. nov. isolated from mangrove sediment, a denitrifying betaproteobacterium.</title>
        <authorList>
            <person name="Liao H."/>
            <person name="Tian Y."/>
        </authorList>
    </citation>
    <scope>NUCLEOTIDE SEQUENCE [LARGE SCALE GENOMIC DNA]</scope>
    <source>
        <strain evidence="9 10">M9-3-2</strain>
    </source>
</reference>
<feature type="transmembrane region" description="Helical" evidence="8">
    <location>
        <begin position="66"/>
        <end position="91"/>
    </location>
</feature>
<dbReference type="Pfam" id="PF03547">
    <property type="entry name" value="Mem_trans"/>
    <property type="match status" value="1"/>
</dbReference>
<comment type="similarity">
    <text evidence="2">Belongs to the auxin efflux carrier (TC 2.A.69) family.</text>
</comment>
<evidence type="ECO:0000256" key="2">
    <source>
        <dbReference type="ARBA" id="ARBA00010145"/>
    </source>
</evidence>
<feature type="transmembrane region" description="Helical" evidence="8">
    <location>
        <begin position="41"/>
        <end position="60"/>
    </location>
</feature>
<evidence type="ECO:0000313" key="9">
    <source>
        <dbReference type="EMBL" id="QID18918.1"/>
    </source>
</evidence>